<dbReference type="Pfam" id="PF02798">
    <property type="entry name" value="GST_N"/>
    <property type="match status" value="1"/>
</dbReference>
<feature type="domain" description="GST N-terminal" evidence="5">
    <location>
        <begin position="1"/>
        <end position="81"/>
    </location>
</feature>
<name>A0A1M7Z356_9VIBR</name>
<dbReference type="SFLD" id="SFLDG01150">
    <property type="entry name" value="Main.1:_Beta-like"/>
    <property type="match status" value="1"/>
</dbReference>
<organism evidence="7 8">
    <name type="scientific">Vibrio quintilis</name>
    <dbReference type="NCBI Taxonomy" id="1117707"/>
    <lineage>
        <taxon>Bacteria</taxon>
        <taxon>Pseudomonadati</taxon>
        <taxon>Pseudomonadota</taxon>
        <taxon>Gammaproteobacteria</taxon>
        <taxon>Vibrionales</taxon>
        <taxon>Vibrionaceae</taxon>
        <taxon>Vibrio</taxon>
    </lineage>
</organism>
<comment type="similarity">
    <text evidence="4">Belongs to the GST superfamily.</text>
</comment>
<dbReference type="SFLD" id="SFLDS00019">
    <property type="entry name" value="Glutathione_Transferase_(cytos"/>
    <property type="match status" value="1"/>
</dbReference>
<evidence type="ECO:0000256" key="2">
    <source>
        <dbReference type="ARBA" id="ARBA00022679"/>
    </source>
</evidence>
<dbReference type="PANTHER" id="PTHR44051">
    <property type="entry name" value="GLUTATHIONE S-TRANSFERASE-RELATED"/>
    <property type="match status" value="1"/>
</dbReference>
<dbReference type="InterPro" id="IPR040079">
    <property type="entry name" value="Glutathione_S-Trfase"/>
</dbReference>
<comment type="catalytic activity">
    <reaction evidence="3">
        <text>RX + glutathione = an S-substituted glutathione + a halide anion + H(+)</text>
        <dbReference type="Rhea" id="RHEA:16437"/>
        <dbReference type="ChEBI" id="CHEBI:15378"/>
        <dbReference type="ChEBI" id="CHEBI:16042"/>
        <dbReference type="ChEBI" id="CHEBI:17792"/>
        <dbReference type="ChEBI" id="CHEBI:57925"/>
        <dbReference type="ChEBI" id="CHEBI:90779"/>
        <dbReference type="EC" id="2.5.1.18"/>
    </reaction>
</comment>
<keyword evidence="8" id="KW-1185">Reference proteome</keyword>
<dbReference type="InterPro" id="IPR004046">
    <property type="entry name" value="GST_C"/>
</dbReference>
<dbReference type="AlphaFoldDB" id="A0A1M7Z356"/>
<evidence type="ECO:0000256" key="1">
    <source>
        <dbReference type="ARBA" id="ARBA00012452"/>
    </source>
</evidence>
<dbReference type="PROSITE" id="PS50404">
    <property type="entry name" value="GST_NTER"/>
    <property type="match status" value="1"/>
</dbReference>
<evidence type="ECO:0000313" key="8">
    <source>
        <dbReference type="Proteomes" id="UP000184600"/>
    </source>
</evidence>
<reference evidence="8" key="1">
    <citation type="submission" date="2016-12" db="EMBL/GenBank/DDBJ databases">
        <authorList>
            <person name="Rodrigo-Torres L."/>
            <person name="Arahal R.D."/>
            <person name="Lucena T."/>
        </authorList>
    </citation>
    <scope>NUCLEOTIDE SEQUENCE [LARGE SCALE GENOMIC DNA]</scope>
</reference>
<dbReference type="FunFam" id="3.40.30.10:FF:000156">
    <property type="entry name" value="Glutathione S-transferase 1"/>
    <property type="match status" value="1"/>
</dbReference>
<dbReference type="SUPFAM" id="SSF52833">
    <property type="entry name" value="Thioredoxin-like"/>
    <property type="match status" value="1"/>
</dbReference>
<evidence type="ECO:0000259" key="6">
    <source>
        <dbReference type="PROSITE" id="PS50405"/>
    </source>
</evidence>
<dbReference type="InterPro" id="IPR036249">
    <property type="entry name" value="Thioredoxin-like_sf"/>
</dbReference>
<dbReference type="Gene3D" id="1.20.1050.10">
    <property type="match status" value="1"/>
</dbReference>
<dbReference type="InterPro" id="IPR010987">
    <property type="entry name" value="Glutathione-S-Trfase_C-like"/>
</dbReference>
<dbReference type="GO" id="GO:0004601">
    <property type="term" value="F:peroxidase activity"/>
    <property type="evidence" value="ECO:0007669"/>
    <property type="project" value="UniProtKB-ARBA"/>
</dbReference>
<dbReference type="EC" id="2.5.1.18" evidence="1"/>
<dbReference type="SUPFAM" id="SSF47616">
    <property type="entry name" value="GST C-terminal domain-like"/>
    <property type="match status" value="1"/>
</dbReference>
<dbReference type="SFLD" id="SFLDG00358">
    <property type="entry name" value="Main_(cytGST)"/>
    <property type="match status" value="1"/>
</dbReference>
<dbReference type="CDD" id="cd03046">
    <property type="entry name" value="GST_N_GTT1_like"/>
    <property type="match status" value="1"/>
</dbReference>
<dbReference type="PANTHER" id="PTHR44051:SF9">
    <property type="entry name" value="GLUTATHIONE S-TRANSFERASE 1"/>
    <property type="match status" value="1"/>
</dbReference>
<dbReference type="GO" id="GO:0004364">
    <property type="term" value="F:glutathione transferase activity"/>
    <property type="evidence" value="ECO:0007669"/>
    <property type="project" value="UniProtKB-EC"/>
</dbReference>
<evidence type="ECO:0000313" key="7">
    <source>
        <dbReference type="EMBL" id="SHO59323.1"/>
    </source>
</evidence>
<dbReference type="GO" id="GO:0005737">
    <property type="term" value="C:cytoplasm"/>
    <property type="evidence" value="ECO:0007669"/>
    <property type="project" value="UniProtKB-ARBA"/>
</dbReference>
<gene>
    <name evidence="7" type="ORF">VQ7734_05107</name>
</gene>
<dbReference type="InterPro" id="IPR036282">
    <property type="entry name" value="Glutathione-S-Trfase_C_sf"/>
</dbReference>
<evidence type="ECO:0000256" key="3">
    <source>
        <dbReference type="ARBA" id="ARBA00047960"/>
    </source>
</evidence>
<dbReference type="RefSeq" id="WP_073586710.1">
    <property type="nucleotide sequence ID" value="NZ_AP024897.1"/>
</dbReference>
<feature type="domain" description="GST C-terminal" evidence="6">
    <location>
        <begin position="87"/>
        <end position="207"/>
    </location>
</feature>
<dbReference type="Proteomes" id="UP000184600">
    <property type="component" value="Unassembled WGS sequence"/>
</dbReference>
<dbReference type="Gene3D" id="3.40.30.10">
    <property type="entry name" value="Glutaredoxin"/>
    <property type="match status" value="1"/>
</dbReference>
<sequence length="207" mass="23205">MITLHHLNQSRSKRIIWLLEELGVDYTIRAYQRDTATNLAPAALKAIHPLGKSPVIEEDGFVLAESGAITESLIDRFAPDTLAPPRGTQAFAEYQQWIHFAESSAMVPTLLKIFLAMDGTETQFLAGYADTELKKVMGYLDQVLADKTYFVAGKLTGADIMMSFIPELLERLGVLSGYPNLQRYHQHLSSLPLYQKANQLEAQYDNQ</sequence>
<dbReference type="EMBL" id="FRFG01000123">
    <property type="protein sequence ID" value="SHO59323.1"/>
    <property type="molecule type" value="Genomic_DNA"/>
</dbReference>
<dbReference type="InterPro" id="IPR004045">
    <property type="entry name" value="Glutathione_S-Trfase_N"/>
</dbReference>
<dbReference type="Pfam" id="PF00043">
    <property type="entry name" value="GST_C"/>
    <property type="match status" value="1"/>
</dbReference>
<protein>
    <recommendedName>
        <fullName evidence="1">glutathione transferase</fullName>
        <ecNumber evidence="1">2.5.1.18</ecNumber>
    </recommendedName>
</protein>
<proteinExistence type="inferred from homology"/>
<dbReference type="STRING" id="1117707.VQ7734_05107"/>
<accession>A0A1M7Z356</accession>
<evidence type="ECO:0000256" key="4">
    <source>
        <dbReference type="RuleBase" id="RU003494"/>
    </source>
</evidence>
<dbReference type="OrthoDB" id="9810080at2"/>
<keyword evidence="2 7" id="KW-0808">Transferase</keyword>
<evidence type="ECO:0000259" key="5">
    <source>
        <dbReference type="PROSITE" id="PS50404"/>
    </source>
</evidence>
<dbReference type="PROSITE" id="PS50405">
    <property type="entry name" value="GST_CTER"/>
    <property type="match status" value="1"/>
</dbReference>